<dbReference type="Proteomes" id="UP000727993">
    <property type="component" value="Unassembled WGS sequence"/>
</dbReference>
<protein>
    <submittedName>
        <fullName evidence="2">SCP2 sterol-binding domain-containing protein</fullName>
    </submittedName>
</protein>
<comment type="caution">
    <text evidence="2">The sequence shown here is derived from an EMBL/GenBank/DDBJ whole genome shotgun (WGS) entry which is preliminary data.</text>
</comment>
<dbReference type="InterPro" id="IPR003033">
    <property type="entry name" value="SCP2_sterol-bd_dom"/>
</dbReference>
<proteinExistence type="predicted"/>
<dbReference type="EMBL" id="JADJZA010000007">
    <property type="protein sequence ID" value="MBK9297396.1"/>
    <property type="molecule type" value="Genomic_DNA"/>
</dbReference>
<reference evidence="2 3" key="1">
    <citation type="submission" date="2020-10" db="EMBL/GenBank/DDBJ databases">
        <title>Connecting structure to function with the recovery of over 1000 high-quality activated sludge metagenome-assembled genomes encoding full-length rRNA genes using long-read sequencing.</title>
        <authorList>
            <person name="Singleton C.M."/>
            <person name="Petriglieri F."/>
            <person name="Kristensen J.M."/>
            <person name="Kirkegaard R.H."/>
            <person name="Michaelsen T.Y."/>
            <person name="Andersen M.H."/>
            <person name="Karst S.M."/>
            <person name="Dueholm M.S."/>
            <person name="Nielsen P.H."/>
            <person name="Albertsen M."/>
        </authorList>
    </citation>
    <scope>NUCLEOTIDE SEQUENCE [LARGE SCALE GENOMIC DNA]</scope>
    <source>
        <strain evidence="2">Lyne_18-Q3-R50-59_MAXAC.006</strain>
    </source>
</reference>
<name>A0A936NE69_9ACTN</name>
<evidence type="ECO:0000313" key="3">
    <source>
        <dbReference type="Proteomes" id="UP000727993"/>
    </source>
</evidence>
<accession>A0A936NE69</accession>
<sequence length="123" mass="13040">MTDDLPSDEQLLALLEAADVQSHLAAGASDTDGLAVQYRIEPGDRQWWWSTRKGSPSTGIGRLDDPDVVVTCDPATARGLLDGTLEVSRAFLLGRLRVDGELGLALPQAAAHRPAATPPGRRG</sequence>
<dbReference type="SUPFAM" id="SSF55718">
    <property type="entry name" value="SCP-like"/>
    <property type="match status" value="1"/>
</dbReference>
<organism evidence="2 3">
    <name type="scientific">Candidatus Neomicrothrix subdominans</name>
    <dbReference type="NCBI Taxonomy" id="2954438"/>
    <lineage>
        <taxon>Bacteria</taxon>
        <taxon>Bacillati</taxon>
        <taxon>Actinomycetota</taxon>
        <taxon>Acidimicrobiia</taxon>
        <taxon>Acidimicrobiales</taxon>
        <taxon>Microthrixaceae</taxon>
        <taxon>Candidatus Neomicrothrix</taxon>
    </lineage>
</organism>
<gene>
    <name evidence="2" type="ORF">IPN02_11305</name>
</gene>
<dbReference type="InterPro" id="IPR036527">
    <property type="entry name" value="SCP2_sterol-bd_dom_sf"/>
</dbReference>
<evidence type="ECO:0000259" key="1">
    <source>
        <dbReference type="Pfam" id="PF02036"/>
    </source>
</evidence>
<dbReference type="Gene3D" id="3.30.1050.10">
    <property type="entry name" value="SCP2 sterol-binding domain"/>
    <property type="match status" value="1"/>
</dbReference>
<dbReference type="AlphaFoldDB" id="A0A936NE69"/>
<feature type="domain" description="SCP2" evidence="1">
    <location>
        <begin position="29"/>
        <end position="106"/>
    </location>
</feature>
<dbReference type="Pfam" id="PF02036">
    <property type="entry name" value="SCP2"/>
    <property type="match status" value="1"/>
</dbReference>
<evidence type="ECO:0000313" key="2">
    <source>
        <dbReference type="EMBL" id="MBK9297396.1"/>
    </source>
</evidence>